<protein>
    <recommendedName>
        <fullName evidence="2">AMIN-like domain-containing protein</fullName>
    </recommendedName>
</protein>
<feature type="domain" description="AMIN-like" evidence="2">
    <location>
        <begin position="54"/>
        <end position="182"/>
    </location>
</feature>
<proteinExistence type="predicted"/>
<feature type="chain" id="PRO_5002034461" description="AMIN-like domain-containing protein" evidence="1">
    <location>
        <begin position="28"/>
        <end position="184"/>
    </location>
</feature>
<sequence>MRKVISWLAALVLAMGLGLIVPGSANAAAPYCGITWGSGAKARSGEATTPRYPHVTDVRAGQHRCFDRMVIDLDGRLRGYDVRYARFTGIGSGDPIPLRGTDLVITANAPAYDGRGRPTCEFDDRRELVDVAGYRTFRQVAWGGSYEARTSVGLGVRARLPFRVFVLDGPGRGSRLVVDVAHRW</sequence>
<keyword evidence="4" id="KW-1185">Reference proteome</keyword>
<feature type="signal peptide" evidence="1">
    <location>
        <begin position="1"/>
        <end position="27"/>
    </location>
</feature>
<evidence type="ECO:0000313" key="4">
    <source>
        <dbReference type="Proteomes" id="UP000030466"/>
    </source>
</evidence>
<gene>
    <name evidence="3" type="ORF">GY22_02415</name>
</gene>
<dbReference type="RefSeq" id="WP_035923952.1">
    <property type="nucleotide sequence ID" value="NZ_JSUH01000002.1"/>
</dbReference>
<evidence type="ECO:0000259" key="2">
    <source>
        <dbReference type="Pfam" id="PF24837"/>
    </source>
</evidence>
<organism evidence="3 4">
    <name type="scientific">Kocuria rosea subsp. polaris</name>
    <dbReference type="NCBI Taxonomy" id="136273"/>
    <lineage>
        <taxon>Bacteria</taxon>
        <taxon>Bacillati</taxon>
        <taxon>Actinomycetota</taxon>
        <taxon>Actinomycetes</taxon>
        <taxon>Micrococcales</taxon>
        <taxon>Micrococcaceae</taxon>
        <taxon>Kocuria</taxon>
    </lineage>
</organism>
<dbReference type="EMBL" id="JSUH01000002">
    <property type="protein sequence ID" value="KHD98565.1"/>
    <property type="molecule type" value="Genomic_DNA"/>
</dbReference>
<keyword evidence="1" id="KW-0732">Signal</keyword>
<dbReference type="AlphaFoldDB" id="A0A0A6VUJ1"/>
<evidence type="ECO:0000313" key="3">
    <source>
        <dbReference type="EMBL" id="KHD98565.1"/>
    </source>
</evidence>
<dbReference type="InterPro" id="IPR056303">
    <property type="entry name" value="AMIN-like"/>
</dbReference>
<dbReference type="Pfam" id="PF24837">
    <property type="entry name" value="AMIN-like"/>
    <property type="match status" value="1"/>
</dbReference>
<evidence type="ECO:0000256" key="1">
    <source>
        <dbReference type="SAM" id="SignalP"/>
    </source>
</evidence>
<dbReference type="Proteomes" id="UP000030466">
    <property type="component" value="Unassembled WGS sequence"/>
</dbReference>
<accession>A0A0A6VUJ1</accession>
<reference evidence="3 4" key="1">
    <citation type="journal article" date="2003" name="Int. J. Syst. Evol. Microbiol.">
        <title>Kocuria polaris sp. nov., an orange-pigmented psychrophilic bacterium isolated from an Antarctic cyanobacterial mat sample.</title>
        <authorList>
            <person name="Reddy G.S."/>
            <person name="Prakash J.S."/>
            <person name="Prabahar V."/>
            <person name="Matsumoto G.I."/>
            <person name="Stackebrandt E."/>
            <person name="Shivaji S."/>
        </authorList>
    </citation>
    <scope>NUCLEOTIDE SEQUENCE [LARGE SCALE GENOMIC DNA]</scope>
    <source>
        <strain evidence="3 4">CMS 76or</strain>
    </source>
</reference>
<name>A0A0A6VUJ1_KOCRO</name>
<comment type="caution">
    <text evidence="3">The sequence shown here is derived from an EMBL/GenBank/DDBJ whole genome shotgun (WGS) entry which is preliminary data.</text>
</comment>